<name>A0A5B7IFK3_PORTR</name>
<sequence>MGYVDQTACASEDVNVILLVLSSTLLFNYYRTIVGESTHESHLKTNGTSIRPFELSKDAAYKCYRIWSSEEGHHIVHDTQQPLRTPTLAASNDDT</sequence>
<comment type="caution">
    <text evidence="1">The sequence shown here is derived from an EMBL/GenBank/DDBJ whole genome shotgun (WGS) entry which is preliminary data.</text>
</comment>
<dbReference type="Proteomes" id="UP000324222">
    <property type="component" value="Unassembled WGS sequence"/>
</dbReference>
<reference evidence="1 2" key="1">
    <citation type="submission" date="2019-05" db="EMBL/GenBank/DDBJ databases">
        <title>Another draft genome of Portunus trituberculatus and its Hox gene families provides insights of decapod evolution.</title>
        <authorList>
            <person name="Jeong J.-H."/>
            <person name="Song I."/>
            <person name="Kim S."/>
            <person name="Choi T."/>
            <person name="Kim D."/>
            <person name="Ryu S."/>
            <person name="Kim W."/>
        </authorList>
    </citation>
    <scope>NUCLEOTIDE SEQUENCE [LARGE SCALE GENOMIC DNA]</scope>
    <source>
        <tissue evidence="1">Muscle</tissue>
    </source>
</reference>
<accession>A0A5B7IFK3</accession>
<proteinExistence type="predicted"/>
<protein>
    <submittedName>
        <fullName evidence="1">Uncharacterized protein</fullName>
    </submittedName>
</protein>
<organism evidence="1 2">
    <name type="scientific">Portunus trituberculatus</name>
    <name type="common">Swimming crab</name>
    <name type="synonym">Neptunus trituberculatus</name>
    <dbReference type="NCBI Taxonomy" id="210409"/>
    <lineage>
        <taxon>Eukaryota</taxon>
        <taxon>Metazoa</taxon>
        <taxon>Ecdysozoa</taxon>
        <taxon>Arthropoda</taxon>
        <taxon>Crustacea</taxon>
        <taxon>Multicrustacea</taxon>
        <taxon>Malacostraca</taxon>
        <taxon>Eumalacostraca</taxon>
        <taxon>Eucarida</taxon>
        <taxon>Decapoda</taxon>
        <taxon>Pleocyemata</taxon>
        <taxon>Brachyura</taxon>
        <taxon>Eubrachyura</taxon>
        <taxon>Portunoidea</taxon>
        <taxon>Portunidae</taxon>
        <taxon>Portuninae</taxon>
        <taxon>Portunus</taxon>
    </lineage>
</organism>
<evidence type="ECO:0000313" key="1">
    <source>
        <dbReference type="EMBL" id="MPC82642.1"/>
    </source>
</evidence>
<gene>
    <name evidence="1" type="ORF">E2C01_077317</name>
</gene>
<dbReference type="EMBL" id="VSRR010060354">
    <property type="protein sequence ID" value="MPC82642.1"/>
    <property type="molecule type" value="Genomic_DNA"/>
</dbReference>
<evidence type="ECO:0000313" key="2">
    <source>
        <dbReference type="Proteomes" id="UP000324222"/>
    </source>
</evidence>
<keyword evidence="2" id="KW-1185">Reference proteome</keyword>
<dbReference type="AlphaFoldDB" id="A0A5B7IFK3"/>